<dbReference type="SUPFAM" id="SSF53474">
    <property type="entry name" value="alpha/beta-Hydrolases"/>
    <property type="match status" value="1"/>
</dbReference>
<dbReference type="InterPro" id="IPR000073">
    <property type="entry name" value="AB_hydrolase_1"/>
</dbReference>
<geneLocation type="plasmid" evidence="2 3">
    <name>unnamed1</name>
</geneLocation>
<evidence type="ECO:0000313" key="3">
    <source>
        <dbReference type="Proteomes" id="UP000296374"/>
    </source>
</evidence>
<proteinExistence type="predicted"/>
<dbReference type="KEGG" id="plia:E4191_23050"/>
<organism evidence="2 3">
    <name type="scientific">Paracoccus liaowanqingii</name>
    <dbReference type="NCBI Taxonomy" id="2560053"/>
    <lineage>
        <taxon>Bacteria</taxon>
        <taxon>Pseudomonadati</taxon>
        <taxon>Pseudomonadota</taxon>
        <taxon>Alphaproteobacteria</taxon>
        <taxon>Rhodobacterales</taxon>
        <taxon>Paracoccaceae</taxon>
        <taxon>Paracoccus</taxon>
    </lineage>
</organism>
<dbReference type="AlphaFoldDB" id="A0A4Y5STT2"/>
<dbReference type="Proteomes" id="UP000296374">
    <property type="component" value="Plasmid unnamed1"/>
</dbReference>
<keyword evidence="2" id="KW-0614">Plasmid</keyword>
<dbReference type="InterPro" id="IPR000639">
    <property type="entry name" value="Epox_hydrolase-like"/>
</dbReference>
<name>A0A4Y5STT2_9RHOB</name>
<dbReference type="GO" id="GO:0016787">
    <property type="term" value="F:hydrolase activity"/>
    <property type="evidence" value="ECO:0007669"/>
    <property type="project" value="UniProtKB-KW"/>
</dbReference>
<dbReference type="EMBL" id="CP040765">
    <property type="protein sequence ID" value="QDA36927.1"/>
    <property type="molecule type" value="Genomic_DNA"/>
</dbReference>
<dbReference type="Gene3D" id="3.40.50.1820">
    <property type="entry name" value="alpha/beta hydrolase"/>
    <property type="match status" value="1"/>
</dbReference>
<feature type="domain" description="AB hydrolase-1" evidence="1">
    <location>
        <begin position="74"/>
        <end position="313"/>
    </location>
</feature>
<reference evidence="3" key="1">
    <citation type="submission" date="2019-05" db="EMBL/GenBank/DDBJ databases">
        <title>Tamlana fucoidanivorans sp. nov., isolated from the surface of algae collected from Fujian province in China.</title>
        <authorList>
            <person name="Li J."/>
        </authorList>
    </citation>
    <scope>NUCLEOTIDE SEQUENCE [LARGE SCALE GENOMIC DNA]</scope>
    <source>
        <strain evidence="3">2251</strain>
        <plasmid evidence="3">unnamed1</plasmid>
    </source>
</reference>
<dbReference type="PRINTS" id="PR00111">
    <property type="entry name" value="ABHYDROLASE"/>
</dbReference>
<evidence type="ECO:0000313" key="2">
    <source>
        <dbReference type="EMBL" id="QDA36927.1"/>
    </source>
</evidence>
<dbReference type="InterPro" id="IPR029058">
    <property type="entry name" value="AB_hydrolase_fold"/>
</dbReference>
<dbReference type="PRINTS" id="PR00412">
    <property type="entry name" value="EPOXHYDRLASE"/>
</dbReference>
<dbReference type="Pfam" id="PF00561">
    <property type="entry name" value="Abhydrolase_1"/>
    <property type="match status" value="1"/>
</dbReference>
<dbReference type="InterPro" id="IPR050266">
    <property type="entry name" value="AB_hydrolase_sf"/>
</dbReference>
<gene>
    <name evidence="2" type="ORF">E4191_23050</name>
</gene>
<keyword evidence="2" id="KW-0378">Hydrolase</keyword>
<evidence type="ECO:0000259" key="1">
    <source>
        <dbReference type="Pfam" id="PF00561"/>
    </source>
</evidence>
<dbReference type="PANTHER" id="PTHR43798">
    <property type="entry name" value="MONOACYLGLYCEROL LIPASE"/>
    <property type="match status" value="1"/>
</dbReference>
<protein>
    <submittedName>
        <fullName evidence="2">Alpha/beta hydrolase</fullName>
    </submittedName>
</protein>
<accession>A0A4Y5STT2</accession>
<sequence length="332" mass="35013">MTRHLPPTAVPDLHSPPRPRWGTRRVAAIAGVLTVSALVNHCLARRAEAQNPPTGRFLDVDGVRLHYVEVGDGPTLVLLHGNGSMIADFVSSGLVGLAARTHRVIVFDRPGYGHSTRPRGRVWSADAQADLVSAALGQIGVTGAVVLGHSWGASVAIALALRHPSIVRGLVLASGYYYPTPRLDMLLMAGPAVPVLGDILRHAVAPLTSRLAWPLLMRKIFGPAPVPAKFGGFPMEMAVRPSQLQASAAESALLIPMAAAAAARYPTLTMPVVIVAGSEDRLIDPDAQSGRLHDAIPDSSYHPVPGSGHMVHQTNAPAVMRAITEAFARAEA</sequence>